<dbReference type="InterPro" id="IPR017871">
    <property type="entry name" value="ABC_transporter-like_CS"/>
</dbReference>
<dbReference type="PROSITE" id="PS50893">
    <property type="entry name" value="ABC_TRANSPORTER_2"/>
    <property type="match status" value="1"/>
</dbReference>
<dbReference type="InterPro" id="IPR003593">
    <property type="entry name" value="AAA+_ATPase"/>
</dbReference>
<dbReference type="PANTHER" id="PTHR42788:SF20">
    <property type="entry name" value="ABC TRANSPORTER ATP-BINDING PROTEIN"/>
    <property type="match status" value="1"/>
</dbReference>
<dbReference type="Proteomes" id="UP000280307">
    <property type="component" value="Unassembled WGS sequence"/>
</dbReference>
<dbReference type="EMBL" id="RSAS01000106">
    <property type="protein sequence ID" value="RRR76657.1"/>
    <property type="molecule type" value="Genomic_DNA"/>
</dbReference>
<dbReference type="InterPro" id="IPR003439">
    <property type="entry name" value="ABC_transporter-like_ATP-bd"/>
</dbReference>
<accession>A0A426U8Z3</accession>
<organism evidence="5 6">
    <name type="scientific">Candidatus Viridilinea halotolerans</name>
    <dbReference type="NCBI Taxonomy" id="2491704"/>
    <lineage>
        <taxon>Bacteria</taxon>
        <taxon>Bacillati</taxon>
        <taxon>Chloroflexota</taxon>
        <taxon>Chloroflexia</taxon>
        <taxon>Chloroflexales</taxon>
        <taxon>Chloroflexineae</taxon>
        <taxon>Oscillochloridaceae</taxon>
        <taxon>Candidatus Viridilinea</taxon>
    </lineage>
</organism>
<dbReference type="AlphaFoldDB" id="A0A426U8Z3"/>
<evidence type="ECO:0000313" key="6">
    <source>
        <dbReference type="Proteomes" id="UP000280307"/>
    </source>
</evidence>
<dbReference type="GO" id="GO:0016887">
    <property type="term" value="F:ATP hydrolysis activity"/>
    <property type="evidence" value="ECO:0007669"/>
    <property type="project" value="InterPro"/>
</dbReference>
<gene>
    <name evidence="5" type="ORF">EI684_02490</name>
</gene>
<sequence length="251" mass="26425">MSDSATPAVLLDAVSKHFATPNGPLVALAQVSLAVAPGEVLALVGPSGCGKSTLLRLVADLEQPDAGTLQVLGQSAAMARQQRAYGMVFQAPTLLAWRSAAANVAIPLELAHMPRAEREARAATLLRFVGMAQFASAYPHQLSGGMQQRIAFARALALAPPLLLLDEPFAALDELTREQLQVDLATLLGILEPPVSVILVTHSLSEAIFLADHIAILTPRPGRIAALLPVPLPRPRGAALRDDPRLHALVA</sequence>
<dbReference type="GO" id="GO:0005524">
    <property type="term" value="F:ATP binding"/>
    <property type="evidence" value="ECO:0007669"/>
    <property type="project" value="UniProtKB-KW"/>
</dbReference>
<dbReference type="InterPro" id="IPR050166">
    <property type="entry name" value="ABC_transporter_ATP-bind"/>
</dbReference>
<evidence type="ECO:0000256" key="1">
    <source>
        <dbReference type="ARBA" id="ARBA00022448"/>
    </source>
</evidence>
<keyword evidence="2" id="KW-0547">Nucleotide-binding</keyword>
<name>A0A426U8Z3_9CHLR</name>
<feature type="non-terminal residue" evidence="5">
    <location>
        <position position="251"/>
    </location>
</feature>
<dbReference type="PANTHER" id="PTHR42788">
    <property type="entry name" value="TAURINE IMPORT ATP-BINDING PROTEIN-RELATED"/>
    <property type="match status" value="1"/>
</dbReference>
<proteinExistence type="predicted"/>
<dbReference type="Pfam" id="PF00005">
    <property type="entry name" value="ABC_tran"/>
    <property type="match status" value="1"/>
</dbReference>
<feature type="domain" description="ABC transporter" evidence="4">
    <location>
        <begin position="9"/>
        <end position="244"/>
    </location>
</feature>
<dbReference type="InterPro" id="IPR027417">
    <property type="entry name" value="P-loop_NTPase"/>
</dbReference>
<evidence type="ECO:0000259" key="4">
    <source>
        <dbReference type="PROSITE" id="PS50893"/>
    </source>
</evidence>
<protein>
    <submittedName>
        <fullName evidence="5">ATP-binding cassette domain-containing protein</fullName>
    </submittedName>
</protein>
<evidence type="ECO:0000256" key="3">
    <source>
        <dbReference type="ARBA" id="ARBA00022840"/>
    </source>
</evidence>
<dbReference type="SUPFAM" id="SSF52540">
    <property type="entry name" value="P-loop containing nucleoside triphosphate hydrolases"/>
    <property type="match status" value="1"/>
</dbReference>
<comment type="caution">
    <text evidence="5">The sequence shown here is derived from an EMBL/GenBank/DDBJ whole genome shotgun (WGS) entry which is preliminary data.</text>
</comment>
<dbReference type="Gene3D" id="3.40.50.300">
    <property type="entry name" value="P-loop containing nucleotide triphosphate hydrolases"/>
    <property type="match status" value="1"/>
</dbReference>
<evidence type="ECO:0000256" key="2">
    <source>
        <dbReference type="ARBA" id="ARBA00022741"/>
    </source>
</evidence>
<keyword evidence="3 5" id="KW-0067">ATP-binding</keyword>
<evidence type="ECO:0000313" key="5">
    <source>
        <dbReference type="EMBL" id="RRR76657.1"/>
    </source>
</evidence>
<keyword evidence="1" id="KW-0813">Transport</keyword>
<dbReference type="SMART" id="SM00382">
    <property type="entry name" value="AAA"/>
    <property type="match status" value="1"/>
</dbReference>
<dbReference type="PROSITE" id="PS00211">
    <property type="entry name" value="ABC_TRANSPORTER_1"/>
    <property type="match status" value="1"/>
</dbReference>
<reference evidence="5 6" key="1">
    <citation type="submission" date="2018-12" db="EMBL/GenBank/DDBJ databases">
        <title>Genome Sequence of Candidatus Viridilinea halotolerans isolated from saline sulfide-rich spring.</title>
        <authorList>
            <person name="Grouzdev D.S."/>
            <person name="Burganskaya E.I."/>
            <person name="Krutkina M.S."/>
            <person name="Sukhacheva M.V."/>
            <person name="Gorlenko V.M."/>
        </authorList>
    </citation>
    <scope>NUCLEOTIDE SEQUENCE [LARGE SCALE GENOMIC DNA]</scope>
    <source>
        <strain evidence="5">Chok-6</strain>
    </source>
</reference>